<reference evidence="1 2" key="1">
    <citation type="journal article" date="2012" name="Appl. Environ. Microbiol.">
        <title>Genome Sequence of Thermotolerant Bacillus methanolicus: Features and Regulation Related to Methylotrophy and Production of L-Lysine and L-Glutamate from Methanol.</title>
        <authorList>
            <person name="Heggeset T.M."/>
            <person name="Krog A."/>
            <person name="Balzer S."/>
            <person name="Wentzel A."/>
            <person name="Ellingsen T.E."/>
            <person name="Brautaset T."/>
        </authorList>
    </citation>
    <scope>NUCLEOTIDE SEQUENCE [LARGE SCALE GENOMIC DNA]</scope>
    <source>
        <strain evidence="1 2">PB1</strain>
    </source>
</reference>
<gene>
    <name evidence="1" type="ORF">PB1_04375</name>
</gene>
<name>I3E6M2_BACMT</name>
<proteinExistence type="predicted"/>
<dbReference type="PATRIC" id="fig|997296.3.peg.952"/>
<evidence type="ECO:0000313" key="1">
    <source>
        <dbReference type="EMBL" id="EIJ82143.1"/>
    </source>
</evidence>
<dbReference type="Proteomes" id="UP000010523">
    <property type="component" value="Unassembled WGS sequence"/>
</dbReference>
<organism evidence="1 2">
    <name type="scientific">Bacillus methanolicus PB1</name>
    <dbReference type="NCBI Taxonomy" id="997296"/>
    <lineage>
        <taxon>Bacteria</taxon>
        <taxon>Bacillati</taxon>
        <taxon>Bacillota</taxon>
        <taxon>Bacilli</taxon>
        <taxon>Bacillales</taxon>
        <taxon>Bacillaceae</taxon>
        <taxon>Bacillus</taxon>
    </lineage>
</organism>
<evidence type="ECO:0000313" key="2">
    <source>
        <dbReference type="Proteomes" id="UP000010523"/>
    </source>
</evidence>
<dbReference type="EMBL" id="AFEU01000001">
    <property type="protein sequence ID" value="EIJ82143.1"/>
    <property type="molecule type" value="Genomic_DNA"/>
</dbReference>
<protein>
    <submittedName>
        <fullName evidence="1">Uncharacterized protein</fullName>
    </submittedName>
</protein>
<dbReference type="AlphaFoldDB" id="I3E6M2"/>
<sequence length="79" mass="9653">MKSKYHPLELSYEELQRSFKRMDTYFKENEIPLEEKMNFIQAIIHLRQTLLLFPSNHQSPQNKKTVYEGICFQTFRIKK</sequence>
<keyword evidence="2" id="KW-1185">Reference proteome</keyword>
<comment type="caution">
    <text evidence="1">The sequence shown here is derived from an EMBL/GenBank/DDBJ whole genome shotgun (WGS) entry which is preliminary data.</text>
</comment>
<accession>I3E6M2</accession>